<proteinExistence type="predicted"/>
<protein>
    <submittedName>
        <fullName evidence="2">Uncharacterized protein</fullName>
    </submittedName>
</protein>
<keyword evidence="3" id="KW-1185">Reference proteome</keyword>
<feature type="region of interest" description="Disordered" evidence="1">
    <location>
        <begin position="59"/>
        <end position="125"/>
    </location>
</feature>
<reference evidence="2 3" key="1">
    <citation type="journal article" date="2021" name="Sci. Rep.">
        <title>The distribution of antibiotic resistance genes in chicken gut microbiota commensals.</title>
        <authorList>
            <person name="Juricova H."/>
            <person name="Matiasovicova J."/>
            <person name="Kubasova T."/>
            <person name="Cejkova D."/>
            <person name="Rychlik I."/>
        </authorList>
    </citation>
    <scope>NUCLEOTIDE SEQUENCE [LARGE SCALE GENOMIC DNA]</scope>
    <source>
        <strain evidence="2 3">An772</strain>
    </source>
</reference>
<evidence type="ECO:0000256" key="1">
    <source>
        <dbReference type="SAM" id="MobiDB-lite"/>
    </source>
</evidence>
<dbReference type="Proteomes" id="UP000766986">
    <property type="component" value="Unassembled WGS sequence"/>
</dbReference>
<organism evidence="2 3">
    <name type="scientific">Mediterranea massiliensis</name>
    <dbReference type="NCBI Taxonomy" id="1841865"/>
    <lineage>
        <taxon>Bacteria</taxon>
        <taxon>Pseudomonadati</taxon>
        <taxon>Bacteroidota</taxon>
        <taxon>Bacteroidia</taxon>
        <taxon>Bacteroidales</taxon>
        <taxon>Bacteroidaceae</taxon>
        <taxon>Mediterranea</taxon>
    </lineage>
</organism>
<evidence type="ECO:0000313" key="2">
    <source>
        <dbReference type="EMBL" id="MBM6736359.1"/>
    </source>
</evidence>
<sequence>MADDQKDRFIQYLAEQHREDELTIQAMKLVLEDFMTHQKSFDEQMASFQSKLQVMEDKHKELQQELAEERKKRKSAERNAKTLQEQLDYARQEQFGDRRQRLRKKDQSGKPAAEESDRQDEKDKYDVRTIHSVQIQWTRTNLGMSRLYPKRNVTCAIVPTVIRRWE</sequence>
<accession>A0ABS2E433</accession>
<feature type="compositionally biased region" description="Basic and acidic residues" evidence="1">
    <location>
        <begin position="88"/>
        <end position="125"/>
    </location>
</feature>
<gene>
    <name evidence="2" type="ORF">H7U35_14260</name>
</gene>
<comment type="caution">
    <text evidence="2">The sequence shown here is derived from an EMBL/GenBank/DDBJ whole genome shotgun (WGS) entry which is preliminary data.</text>
</comment>
<dbReference type="EMBL" id="JACLYZ010000056">
    <property type="protein sequence ID" value="MBM6736359.1"/>
    <property type="molecule type" value="Genomic_DNA"/>
</dbReference>
<name>A0ABS2E433_9BACT</name>
<evidence type="ECO:0000313" key="3">
    <source>
        <dbReference type="Proteomes" id="UP000766986"/>
    </source>
</evidence>
<feature type="compositionally biased region" description="Basic and acidic residues" evidence="1">
    <location>
        <begin position="59"/>
        <end position="80"/>
    </location>
</feature>